<dbReference type="Pfam" id="PF04365">
    <property type="entry name" value="BrnT_toxin"/>
    <property type="match status" value="1"/>
</dbReference>
<dbReference type="InterPro" id="IPR038573">
    <property type="entry name" value="BrnT_sf"/>
</dbReference>
<comment type="caution">
    <text evidence="1">The sequence shown here is derived from an EMBL/GenBank/DDBJ whole genome shotgun (WGS) entry which is preliminary data.</text>
</comment>
<dbReference type="EMBL" id="VFYP01000001">
    <property type="protein sequence ID" value="TPP10757.1"/>
    <property type="molecule type" value="Genomic_DNA"/>
</dbReference>
<dbReference type="AlphaFoldDB" id="A0A504UAZ3"/>
<keyword evidence="2" id="KW-1185">Reference proteome</keyword>
<evidence type="ECO:0000313" key="1">
    <source>
        <dbReference type="EMBL" id="TPP10757.1"/>
    </source>
</evidence>
<dbReference type="RefSeq" id="WP_140827073.1">
    <property type="nucleotide sequence ID" value="NZ_VFYP01000001.1"/>
</dbReference>
<dbReference type="OrthoDB" id="839663at2"/>
<dbReference type="InterPro" id="IPR007460">
    <property type="entry name" value="BrnT_toxin"/>
</dbReference>
<dbReference type="Proteomes" id="UP000316429">
    <property type="component" value="Unassembled WGS sequence"/>
</dbReference>
<proteinExistence type="predicted"/>
<protein>
    <submittedName>
        <fullName evidence="1">BrnT family toxin</fullName>
    </submittedName>
</protein>
<gene>
    <name evidence="1" type="ORF">FJQ55_07925</name>
</gene>
<reference evidence="1 2" key="1">
    <citation type="submission" date="2019-06" db="EMBL/GenBank/DDBJ databases">
        <title>Rhizobium sp. CL12 isolated from roots of soybean.</title>
        <authorList>
            <person name="Wang C."/>
        </authorList>
    </citation>
    <scope>NUCLEOTIDE SEQUENCE [LARGE SCALE GENOMIC DNA]</scope>
    <source>
        <strain evidence="1 2">CL12</strain>
    </source>
</reference>
<sequence length="94" mass="10871">MNYEWDAGKNVANQVKHGISFEEAMLIFEGDVLTGVDTRRDYGETRRVSIGAIRQLIVIVVVHTDRAGRIRIISARLANRKERQKYHDHLRRPS</sequence>
<evidence type="ECO:0000313" key="2">
    <source>
        <dbReference type="Proteomes" id="UP000316429"/>
    </source>
</evidence>
<organism evidence="1 2">
    <name type="scientific">Rhizobium glycinendophyticum</name>
    <dbReference type="NCBI Taxonomy" id="2589807"/>
    <lineage>
        <taxon>Bacteria</taxon>
        <taxon>Pseudomonadati</taxon>
        <taxon>Pseudomonadota</taxon>
        <taxon>Alphaproteobacteria</taxon>
        <taxon>Hyphomicrobiales</taxon>
        <taxon>Rhizobiaceae</taxon>
        <taxon>Rhizobium/Agrobacterium group</taxon>
        <taxon>Rhizobium</taxon>
    </lineage>
</organism>
<dbReference type="Gene3D" id="3.10.450.530">
    <property type="entry name" value="Ribonuclease toxin, BrnT, of type II toxin-antitoxin system"/>
    <property type="match status" value="1"/>
</dbReference>
<name>A0A504UAZ3_9HYPH</name>
<accession>A0A504UAZ3</accession>